<proteinExistence type="inferred from homology"/>
<dbReference type="RefSeq" id="WP_220774478.1">
    <property type="nucleotide sequence ID" value="NZ_BPFC01000125.1"/>
</dbReference>
<evidence type="ECO:0000313" key="5">
    <source>
        <dbReference type="Proteomes" id="UP001157046"/>
    </source>
</evidence>
<name>A0ABQ6J117_9GAMM</name>
<evidence type="ECO:0000256" key="2">
    <source>
        <dbReference type="ARBA" id="ARBA00007637"/>
    </source>
</evidence>
<dbReference type="EMBL" id="BSUY01000001">
    <property type="protein sequence ID" value="GMA81404.1"/>
    <property type="molecule type" value="Genomic_DNA"/>
</dbReference>
<sequence length="312" mass="33690">MILLTGSSGFVGSEILNQLTQRAVLPIRTYGRRDSGRLKISQNMTVDHAVGDIGPEVNYANALRGVDVIIHCAALAHMAKSDELSYQNINTLGTIELAKQAQQASAKRFVYISSIGVNGPSTKNIPFSVDSTVHPHNAYAKSKYDAEIGLKKIAAETGLEVVIVRPTLVYGAHAPGNFGSLIKLVKRIPVLPFGLADNKRDFISVKNLADLLITCALHPKAPGHTFLASDGETVSIKDFTNAIAKGLDKKLIQLPIPVSLMRLVARLVRKSAMAEQLLGNLQVDSSNAQEVLGWIPPYTMEQAMASLSENKK</sequence>
<organism evidence="4 5">
    <name type="scientific">Shewanella glacialipiscicola</name>
    <dbReference type="NCBI Taxonomy" id="614069"/>
    <lineage>
        <taxon>Bacteria</taxon>
        <taxon>Pseudomonadati</taxon>
        <taxon>Pseudomonadota</taxon>
        <taxon>Gammaproteobacteria</taxon>
        <taxon>Alteromonadales</taxon>
        <taxon>Shewanellaceae</taxon>
        <taxon>Shewanella</taxon>
    </lineage>
</organism>
<dbReference type="Proteomes" id="UP001157046">
    <property type="component" value="Unassembled WGS sequence"/>
</dbReference>
<evidence type="ECO:0000256" key="1">
    <source>
        <dbReference type="ARBA" id="ARBA00005125"/>
    </source>
</evidence>
<gene>
    <name evidence="4" type="ORF">GCM10025855_09370</name>
</gene>
<dbReference type="SUPFAM" id="SSF51735">
    <property type="entry name" value="NAD(P)-binding Rossmann-fold domains"/>
    <property type="match status" value="1"/>
</dbReference>
<comment type="caution">
    <text evidence="4">The sequence shown here is derived from an EMBL/GenBank/DDBJ whole genome shotgun (WGS) entry which is preliminary data.</text>
</comment>
<protein>
    <submittedName>
        <fullName evidence="4">Epimerase</fullName>
    </submittedName>
</protein>
<evidence type="ECO:0000313" key="4">
    <source>
        <dbReference type="EMBL" id="GMA81404.1"/>
    </source>
</evidence>
<dbReference type="Pfam" id="PF01370">
    <property type="entry name" value="Epimerase"/>
    <property type="match status" value="1"/>
</dbReference>
<evidence type="ECO:0000259" key="3">
    <source>
        <dbReference type="Pfam" id="PF01370"/>
    </source>
</evidence>
<dbReference type="InterPro" id="IPR001509">
    <property type="entry name" value="Epimerase_deHydtase"/>
</dbReference>
<comment type="pathway">
    <text evidence="1">Bacterial outer membrane biogenesis; LPS O-antigen biosynthesis.</text>
</comment>
<comment type="similarity">
    <text evidence="2">Belongs to the NAD(P)-dependent epimerase/dehydratase family.</text>
</comment>
<dbReference type="PANTHER" id="PTHR43000">
    <property type="entry name" value="DTDP-D-GLUCOSE 4,6-DEHYDRATASE-RELATED"/>
    <property type="match status" value="1"/>
</dbReference>
<dbReference type="Gene3D" id="3.40.50.720">
    <property type="entry name" value="NAD(P)-binding Rossmann-like Domain"/>
    <property type="match status" value="1"/>
</dbReference>
<dbReference type="InterPro" id="IPR036291">
    <property type="entry name" value="NAD(P)-bd_dom_sf"/>
</dbReference>
<reference evidence="5" key="1">
    <citation type="journal article" date="2019" name="Int. J. Syst. Evol. Microbiol.">
        <title>The Global Catalogue of Microorganisms (GCM) 10K type strain sequencing project: providing services to taxonomists for standard genome sequencing and annotation.</title>
        <authorList>
            <consortium name="The Broad Institute Genomics Platform"/>
            <consortium name="The Broad Institute Genome Sequencing Center for Infectious Disease"/>
            <person name="Wu L."/>
            <person name="Ma J."/>
        </authorList>
    </citation>
    <scope>NUCLEOTIDE SEQUENCE [LARGE SCALE GENOMIC DNA]</scope>
    <source>
        <strain evidence="5">NBRC 102030</strain>
    </source>
</reference>
<keyword evidence="5" id="KW-1185">Reference proteome</keyword>
<accession>A0ABQ6J117</accession>
<feature type="domain" description="NAD-dependent epimerase/dehydratase" evidence="3">
    <location>
        <begin position="2"/>
        <end position="222"/>
    </location>
</feature>